<evidence type="ECO:0000313" key="6">
    <source>
        <dbReference type="Proteomes" id="UP001057375"/>
    </source>
</evidence>
<reference evidence="5" key="1">
    <citation type="submission" date="2022-03" db="EMBL/GenBank/DDBJ databases">
        <title>Draft genome sequence of Aduncisulcus paluster, a free-living microaerophilic Fornicata.</title>
        <authorList>
            <person name="Yuyama I."/>
            <person name="Kume K."/>
            <person name="Tamura T."/>
            <person name="Inagaki Y."/>
            <person name="Hashimoto T."/>
        </authorList>
    </citation>
    <scope>NUCLEOTIDE SEQUENCE</scope>
    <source>
        <strain evidence="5">NY0171</strain>
    </source>
</reference>
<keyword evidence="3 4" id="KW-0175">Coiled coil</keyword>
<dbReference type="Proteomes" id="UP001057375">
    <property type="component" value="Unassembled WGS sequence"/>
</dbReference>
<feature type="coiled-coil region" evidence="4">
    <location>
        <begin position="14"/>
        <end position="41"/>
    </location>
</feature>
<protein>
    <submittedName>
        <fullName evidence="5">Uncharacterized protein</fullName>
    </submittedName>
</protein>
<name>A0ABQ5KQM9_9EUKA</name>
<evidence type="ECO:0000256" key="1">
    <source>
        <dbReference type="ARBA" id="ARBA00005405"/>
    </source>
</evidence>
<feature type="coiled-coil region" evidence="4">
    <location>
        <begin position="218"/>
        <end position="353"/>
    </location>
</feature>
<evidence type="ECO:0000256" key="3">
    <source>
        <dbReference type="ARBA" id="ARBA00023054"/>
    </source>
</evidence>
<comment type="caution">
    <text evidence="5">The sequence shown here is derived from an EMBL/GenBank/DDBJ whole genome shotgun (WGS) entry which is preliminary data.</text>
</comment>
<sequence>MESGNNERVIILLNKDLELAKQRISRLAMELEEERRNTEEKDRYIDILKKALDKRAENFGMTRGGEFMYDLTDLETENEQYRVTIQEQSQKIEDMNEDLLDIKESYDMLERRSQEALDEAEKTIQTEIENHQDLISQRKQLEETISQLHDEKKKYDSDHKLMKKELEECNAENEQLYSIQQELLTSLTELQDKFDDIQWYVQRCDEYEKSESLSLETIETLKKRLESVQTKYIESQQSLKKLQVEFERTREERDVLRTEKESLEEREGVSSKTLSSINLELIKLKEKHRDTSEALKEVQSKNESIKLAKTESDREMTSIREECEQAQGELAALRSRTRELEELTEEQKRIIANNGDEIKSLCNAIAIVRQKGQRTFPSSSTRATMPSHMSNIVPPIDSPGPIMSRHGDPIPSLSGIASKPIDFPQRQSVGIARDEGRHTTFTEAAPRMSRASEIAMLRSQLDSATQEAAAVKKARQVERRLLEGTMREIRERSGSTERVPETLRMSMSKAMEEQPHQMFPAEALGGGRCVNVVVEDSNADSKEGEFFIEAVDKDTKKRMSGVSFAMSELHSPSQMPDDTDALKREIDEIRERIARTQRNDAYHDE</sequence>
<comment type="similarity">
    <text evidence="1">Belongs to the FLX family.</text>
</comment>
<dbReference type="EMBL" id="BQXS01010862">
    <property type="protein sequence ID" value="GKT34757.1"/>
    <property type="molecule type" value="Genomic_DNA"/>
</dbReference>
<dbReference type="InterPro" id="IPR040353">
    <property type="entry name" value="FLX/FLX-like"/>
</dbReference>
<dbReference type="PANTHER" id="PTHR33405">
    <property type="entry name" value="PROTEIN FLX-LIKE 2"/>
    <property type="match status" value="1"/>
</dbReference>
<evidence type="ECO:0000256" key="2">
    <source>
        <dbReference type="ARBA" id="ARBA00022473"/>
    </source>
</evidence>
<organism evidence="5 6">
    <name type="scientific">Aduncisulcus paluster</name>
    <dbReference type="NCBI Taxonomy" id="2918883"/>
    <lineage>
        <taxon>Eukaryota</taxon>
        <taxon>Metamonada</taxon>
        <taxon>Carpediemonas-like organisms</taxon>
        <taxon>Aduncisulcus</taxon>
    </lineage>
</organism>
<accession>A0ABQ5KQM9</accession>
<evidence type="ECO:0000256" key="4">
    <source>
        <dbReference type="SAM" id="Coils"/>
    </source>
</evidence>
<proteinExistence type="inferred from homology"/>
<keyword evidence="2" id="KW-0217">Developmental protein</keyword>
<dbReference type="PANTHER" id="PTHR33405:SF20">
    <property type="entry name" value="PROTEIN FLX-LIKE 3"/>
    <property type="match status" value="1"/>
</dbReference>
<feature type="coiled-coil region" evidence="4">
    <location>
        <begin position="71"/>
        <end position="172"/>
    </location>
</feature>
<keyword evidence="6" id="KW-1185">Reference proteome</keyword>
<evidence type="ECO:0000313" key="5">
    <source>
        <dbReference type="EMBL" id="GKT34757.1"/>
    </source>
</evidence>
<gene>
    <name evidence="5" type="ORF">ADUPG1_008050</name>
</gene>